<evidence type="ECO:0008006" key="3">
    <source>
        <dbReference type="Google" id="ProtNLM"/>
    </source>
</evidence>
<protein>
    <recommendedName>
        <fullName evidence="3">YfbU family protein</fullName>
    </recommendedName>
</protein>
<dbReference type="SUPFAM" id="SSF116960">
    <property type="entry name" value="YfbU-like"/>
    <property type="match status" value="1"/>
</dbReference>
<evidence type="ECO:0000313" key="1">
    <source>
        <dbReference type="EMBL" id="BBI19862.1"/>
    </source>
</evidence>
<keyword evidence="2" id="KW-1185">Reference proteome</keyword>
<evidence type="ECO:0000313" key="2">
    <source>
        <dbReference type="Proteomes" id="UP000290057"/>
    </source>
</evidence>
<dbReference type="Proteomes" id="UP000290057">
    <property type="component" value="Chromosome"/>
</dbReference>
<dbReference type="AlphaFoldDB" id="A0A3T1CFX5"/>
<dbReference type="Gene3D" id="1.10.3190.10">
    <property type="entry name" value="yfbu gene product, domain 2"/>
    <property type="match status" value="1"/>
</dbReference>
<proteinExistence type="predicted"/>
<dbReference type="RefSeq" id="WP_172603123.1">
    <property type="nucleotide sequence ID" value="NZ_AP019389.1"/>
</dbReference>
<dbReference type="InterPro" id="IPR023146">
    <property type="entry name" value="YfbU_alpha-helical_sf"/>
</dbReference>
<accession>A0A3T1CFX5</accession>
<gene>
    <name evidence="1" type="ORF">EKJ_07090</name>
</gene>
<dbReference type="EMBL" id="AP019389">
    <property type="protein sequence ID" value="BBI19862.1"/>
    <property type="molecule type" value="Genomic_DNA"/>
</dbReference>
<dbReference type="InterPro" id="IPR005587">
    <property type="entry name" value="UPF0304_YfbU"/>
</dbReference>
<sequence>MKLSKFEQLAGVLLCDIAEKVGATESVNPALVREAILTGNTWAIEWEYGGLFPERRDDRVVSEVTDILDMWSFIEEASEHKFPGFDTNRESEHASVARFMVEKLKRFDRFDGRTGNGVLNLDWFRRMLPLFNEVRGDLANRQPIQLSKDEVEALIAERTHPDRR</sequence>
<reference evidence="1 2" key="1">
    <citation type="submission" date="2019-01" db="EMBL/GenBank/DDBJ databases">
        <title>Complete genome sequence of Erythrobacter flavus KJ5.</title>
        <authorList>
            <person name="Kanesaki Y."/>
            <person name="Brotosudarmo T."/>
            <person name="Moriuchi R."/>
            <person name="Awai K."/>
        </authorList>
    </citation>
    <scope>NUCLEOTIDE SEQUENCE [LARGE SCALE GENOMIC DNA]</scope>
    <source>
        <strain evidence="1 2">KJ5</strain>
    </source>
</reference>
<dbReference type="Pfam" id="PF03887">
    <property type="entry name" value="YfbU"/>
    <property type="match status" value="1"/>
</dbReference>
<organism evidence="1 2">
    <name type="scientific">Qipengyuania flava</name>
    <dbReference type="NCBI Taxonomy" id="192812"/>
    <lineage>
        <taxon>Bacteria</taxon>
        <taxon>Pseudomonadati</taxon>
        <taxon>Pseudomonadota</taxon>
        <taxon>Alphaproteobacteria</taxon>
        <taxon>Sphingomonadales</taxon>
        <taxon>Erythrobacteraceae</taxon>
        <taxon>Qipengyuania</taxon>
    </lineage>
</organism>
<name>A0A3T1CFX5_9SPHN</name>